<dbReference type="OrthoDB" id="9801810at2"/>
<keyword evidence="2" id="KW-0808">Transferase</keyword>
<evidence type="ECO:0000259" key="1">
    <source>
        <dbReference type="Pfam" id="PF00483"/>
    </source>
</evidence>
<comment type="caution">
    <text evidence="2">The sequence shown here is derived from an EMBL/GenBank/DDBJ whole genome shotgun (WGS) entry which is preliminary data.</text>
</comment>
<dbReference type="AlphaFoldDB" id="A0A1S1PNX0"/>
<dbReference type="RefSeq" id="WP_071066295.1">
    <property type="nucleotide sequence ID" value="NZ_MAXA01000251.1"/>
</dbReference>
<dbReference type="Proteomes" id="UP000179769">
    <property type="component" value="Unassembled WGS sequence"/>
</dbReference>
<dbReference type="InterPro" id="IPR029044">
    <property type="entry name" value="Nucleotide-diphossugar_trans"/>
</dbReference>
<dbReference type="SUPFAM" id="SSF53448">
    <property type="entry name" value="Nucleotide-diphospho-sugar transferases"/>
    <property type="match status" value="1"/>
</dbReference>
<dbReference type="PANTHER" id="PTHR42883">
    <property type="entry name" value="GLUCOSE-1-PHOSPHATE THYMIDYLTRANSFERASE"/>
    <property type="match status" value="1"/>
</dbReference>
<accession>A0A1S1PNX0</accession>
<dbReference type="Pfam" id="PF00483">
    <property type="entry name" value="NTP_transferase"/>
    <property type="match status" value="1"/>
</dbReference>
<dbReference type="PANTHER" id="PTHR42883:SF2">
    <property type="entry name" value="THYMIDYLYLTRANSFERASE"/>
    <property type="match status" value="1"/>
</dbReference>
<dbReference type="NCBIfam" id="TIGR01208">
    <property type="entry name" value="rmlA_long"/>
    <property type="match status" value="1"/>
</dbReference>
<protein>
    <submittedName>
        <fullName evidence="2">Glucose-1-phosphate thymidylyltransferase</fullName>
    </submittedName>
</protein>
<dbReference type="GO" id="GO:0016740">
    <property type="term" value="F:transferase activity"/>
    <property type="evidence" value="ECO:0007669"/>
    <property type="project" value="UniProtKB-KW"/>
</dbReference>
<feature type="domain" description="Nucleotidyl transferase" evidence="1">
    <location>
        <begin position="2"/>
        <end position="236"/>
    </location>
</feature>
<name>A0A1S1PNX0_9ACTN</name>
<dbReference type="CDD" id="cd04189">
    <property type="entry name" value="G1P_TT_long"/>
    <property type="match status" value="1"/>
</dbReference>
<evidence type="ECO:0000313" key="2">
    <source>
        <dbReference type="EMBL" id="OHV21604.1"/>
    </source>
</evidence>
<dbReference type="Gene3D" id="3.90.550.10">
    <property type="entry name" value="Spore Coat Polysaccharide Biosynthesis Protein SpsA, Chain A"/>
    <property type="match status" value="1"/>
</dbReference>
<proteinExistence type="predicted"/>
<dbReference type="Gene3D" id="2.160.10.10">
    <property type="entry name" value="Hexapeptide repeat proteins"/>
    <property type="match status" value="1"/>
</dbReference>
<organism evidence="2 3">
    <name type="scientific">Parafrankia soli</name>
    <dbReference type="NCBI Taxonomy" id="2599596"/>
    <lineage>
        <taxon>Bacteria</taxon>
        <taxon>Bacillati</taxon>
        <taxon>Actinomycetota</taxon>
        <taxon>Actinomycetes</taxon>
        <taxon>Frankiales</taxon>
        <taxon>Frankiaceae</taxon>
        <taxon>Parafrankia</taxon>
    </lineage>
</organism>
<dbReference type="EMBL" id="MAXA01000251">
    <property type="protein sequence ID" value="OHV21604.1"/>
    <property type="molecule type" value="Genomic_DNA"/>
</dbReference>
<sequence>MKALVLAGGSGTRLRPITHTSAKQLVPVANKPVLFYGLEAIRGAGITDVGIIVGETAAEIENAVGDGSQFGITVTYIRQEAPLGLAHAVLIARDFLAGEPFVMYLGDNMIIGGISGLVEEFRHTTSDALILLTKVDNPSAFGVAELGADGRIIRLVEKPADPPSDLALVGVYMFGLAIHEAVRSIKPSGRGELEITEAIQWLVDGGYDVAPHLVEGYWKDTGRLDDMLETNRHILESIEPAIHGTVDEHSTIVGRVVIEEGASLVRSTVRGPAIIGRGTRLVDTYVGPFTSIYHSCVVERTEIEYSIVLERATIRGIGRIEDSLIGRDAEVVPSSALPKAHRLMIGDHSRVSVATS</sequence>
<dbReference type="InterPro" id="IPR005835">
    <property type="entry name" value="NTP_transferase_dom"/>
</dbReference>
<dbReference type="InterPro" id="IPR005908">
    <property type="entry name" value="G1P_thy_trans_l"/>
</dbReference>
<keyword evidence="3" id="KW-1185">Reference proteome</keyword>
<gene>
    <name evidence="2" type="ORF">BBK14_26175</name>
</gene>
<evidence type="ECO:0000313" key="3">
    <source>
        <dbReference type="Proteomes" id="UP000179769"/>
    </source>
</evidence>
<reference evidence="3" key="1">
    <citation type="submission" date="2016-07" db="EMBL/GenBank/DDBJ databases">
        <title>Frankia sp. NRRL B-16219 Genome sequencing.</title>
        <authorList>
            <person name="Ghodhbane-Gtari F."/>
            <person name="Swanson E."/>
            <person name="Gueddou A."/>
            <person name="Louati M."/>
            <person name="Nouioui I."/>
            <person name="Hezbri K."/>
            <person name="Abebe-Akele F."/>
            <person name="Simpson S."/>
            <person name="Morris K."/>
            <person name="Thomas K."/>
            <person name="Gtari M."/>
            <person name="Tisa L.S."/>
        </authorList>
    </citation>
    <scope>NUCLEOTIDE SEQUENCE [LARGE SCALE GENOMIC DNA]</scope>
    <source>
        <strain evidence="3">NRRL B-16219</strain>
    </source>
</reference>